<name>A0A6A5EHM2_PERFL</name>
<feature type="compositionally biased region" description="Polar residues" evidence="1">
    <location>
        <begin position="1804"/>
        <end position="1813"/>
    </location>
</feature>
<protein>
    <recommendedName>
        <fullName evidence="2">PDZ domain-containing protein</fullName>
    </recommendedName>
</protein>
<feature type="region of interest" description="Disordered" evidence="1">
    <location>
        <begin position="2205"/>
        <end position="2232"/>
    </location>
</feature>
<feature type="compositionally biased region" description="Polar residues" evidence="1">
    <location>
        <begin position="2219"/>
        <end position="2232"/>
    </location>
</feature>
<feature type="region of interest" description="Disordered" evidence="1">
    <location>
        <begin position="1036"/>
        <end position="1172"/>
    </location>
</feature>
<dbReference type="PANTHER" id="PTHR11324:SF16">
    <property type="entry name" value="PDZ DOMAIN-CONTAINING PROTEIN 2"/>
    <property type="match status" value="1"/>
</dbReference>
<evidence type="ECO:0000256" key="1">
    <source>
        <dbReference type="SAM" id="MobiDB-lite"/>
    </source>
</evidence>
<feature type="domain" description="PDZ" evidence="2">
    <location>
        <begin position="381"/>
        <end position="466"/>
    </location>
</feature>
<feature type="compositionally biased region" description="Polar residues" evidence="1">
    <location>
        <begin position="1054"/>
        <end position="1086"/>
    </location>
</feature>
<feature type="domain" description="PDZ" evidence="2">
    <location>
        <begin position="626"/>
        <end position="712"/>
    </location>
</feature>
<feature type="compositionally biased region" description="Basic and acidic residues" evidence="1">
    <location>
        <begin position="1706"/>
        <end position="1716"/>
    </location>
</feature>
<feature type="domain" description="PDZ" evidence="2">
    <location>
        <begin position="767"/>
        <end position="841"/>
    </location>
</feature>
<reference evidence="3 4" key="1">
    <citation type="submission" date="2019-06" db="EMBL/GenBank/DDBJ databases">
        <title>A chromosome-scale genome assembly of the European perch, Perca fluviatilis.</title>
        <authorList>
            <person name="Roques C."/>
            <person name="Zahm M."/>
            <person name="Cabau C."/>
            <person name="Klopp C."/>
            <person name="Bouchez O."/>
            <person name="Donnadieu C."/>
            <person name="Kuhl H."/>
            <person name="Gislard M."/>
            <person name="Guendouz S."/>
            <person name="Journot L."/>
            <person name="Haffray P."/>
            <person name="Bestin A."/>
            <person name="Morvezen R."/>
            <person name="Feron R."/>
            <person name="Wen M."/>
            <person name="Jouanno E."/>
            <person name="Herpin A."/>
            <person name="Schartl M."/>
            <person name="Postlethwait J."/>
            <person name="Schaerlinger B."/>
            <person name="Chardard D."/>
            <person name="Lecocq T."/>
            <person name="Poncet C."/>
            <person name="Jaffrelo L."/>
            <person name="Lampietro C."/>
            <person name="Guiguen Y."/>
        </authorList>
    </citation>
    <scope>NUCLEOTIDE SEQUENCE [LARGE SCALE GENOMIC DNA]</scope>
    <source>
        <tissue evidence="3">Blood</tissue>
    </source>
</reference>
<dbReference type="CDD" id="cd06763">
    <property type="entry name" value="PDZ7_PDZD2-PDZ4_hPro-IL-16-like"/>
    <property type="match status" value="1"/>
</dbReference>
<dbReference type="Pfam" id="PF00595">
    <property type="entry name" value="PDZ"/>
    <property type="match status" value="6"/>
</dbReference>
<feature type="region of interest" description="Disordered" evidence="1">
    <location>
        <begin position="520"/>
        <end position="553"/>
    </location>
</feature>
<feature type="compositionally biased region" description="Polar residues" evidence="1">
    <location>
        <begin position="878"/>
        <end position="891"/>
    </location>
</feature>
<dbReference type="EMBL" id="VHII01000006">
    <property type="protein sequence ID" value="KAF1388771.1"/>
    <property type="molecule type" value="Genomic_DNA"/>
</dbReference>
<evidence type="ECO:0000259" key="2">
    <source>
        <dbReference type="PROSITE" id="PS50106"/>
    </source>
</evidence>
<feature type="domain" description="PDZ" evidence="2">
    <location>
        <begin position="2283"/>
        <end position="2355"/>
    </location>
</feature>
<feature type="region of interest" description="Disordered" evidence="1">
    <location>
        <begin position="224"/>
        <end position="265"/>
    </location>
</feature>
<dbReference type="Proteomes" id="UP000465112">
    <property type="component" value="Chromosome 6"/>
</dbReference>
<feature type="region of interest" description="Disordered" evidence="1">
    <location>
        <begin position="714"/>
        <end position="760"/>
    </location>
</feature>
<feature type="region of interest" description="Disordered" evidence="1">
    <location>
        <begin position="1902"/>
        <end position="1924"/>
    </location>
</feature>
<dbReference type="SUPFAM" id="SSF50156">
    <property type="entry name" value="PDZ domain-like"/>
    <property type="match status" value="7"/>
</dbReference>
<feature type="region of interest" description="Disordered" evidence="1">
    <location>
        <begin position="1768"/>
        <end position="1813"/>
    </location>
</feature>
<feature type="compositionally biased region" description="Polar residues" evidence="1">
    <location>
        <begin position="1691"/>
        <end position="1705"/>
    </location>
</feature>
<feature type="region of interest" description="Disordered" evidence="1">
    <location>
        <begin position="870"/>
        <end position="907"/>
    </location>
</feature>
<dbReference type="CDD" id="cd06760">
    <property type="entry name" value="PDZ4_PDZD2-PDZ2_hPro-IL-16-like"/>
    <property type="match status" value="1"/>
</dbReference>
<dbReference type="Gene3D" id="2.30.42.10">
    <property type="match status" value="7"/>
</dbReference>
<evidence type="ECO:0000313" key="3">
    <source>
        <dbReference type="EMBL" id="KAF1388771.1"/>
    </source>
</evidence>
<feature type="domain" description="PDZ" evidence="2">
    <location>
        <begin position="2411"/>
        <end position="2496"/>
    </location>
</feature>
<feature type="compositionally biased region" description="Low complexity" evidence="1">
    <location>
        <begin position="1503"/>
        <end position="1517"/>
    </location>
</feature>
<feature type="domain" description="PDZ" evidence="2">
    <location>
        <begin position="1249"/>
        <end position="1333"/>
    </location>
</feature>
<feature type="region of interest" description="Disordered" evidence="1">
    <location>
        <begin position="1691"/>
        <end position="1716"/>
    </location>
</feature>
<feature type="region of interest" description="Disordered" evidence="1">
    <location>
        <begin position="1184"/>
        <end position="1225"/>
    </location>
</feature>
<feature type="region of interest" description="Disordered" evidence="1">
    <location>
        <begin position="1455"/>
        <end position="1566"/>
    </location>
</feature>
<feature type="region of interest" description="Disordered" evidence="1">
    <location>
        <begin position="1646"/>
        <end position="1669"/>
    </location>
</feature>
<feature type="compositionally biased region" description="Polar residues" evidence="1">
    <location>
        <begin position="1147"/>
        <end position="1160"/>
    </location>
</feature>
<sequence>MPITQDNALSILPLLENWHGAQTTRSQQDHNLNQDNSGYKQVDQDSYQNGEGDSVCSSSSVNSVNVEDMTLCLAAIHKLMEYIRFNFLEGDTAPSASPSSCREGLDVEVHAVSLSKDEGDSAEFGLSFGNIPIFGDPDGRKKGGPRRRRDQGPIMDVGCIWVTEVRKKSPAARCGGIKLRDELLSLNGQLMVGVDVSGASYLADQCWNGGCIYLIMLRRVKRKAPPPPGNANGSGSTPVSSDSFEDQQQARATSESSDNSANCKRTRKLGVISRSSFTRDKMDTTDSGLQTCYNGYNGSSVPTDAAVSPPGEDFGCILSTSTSTEESPDAFPKARTLPQRLHGGGTATLPARCHSQLLECKMDSFSSEPSSQPREGSHIWKMHMVKGEEGLGIQITGGRGSKRSPHGIIITHVEKAGAIHRDGRLQAGDELLMINGQSLVGLTHQEAVNILRSTSGLVQLVVASREESDVGFERFPSTSLPDLVSTCNSLSSLSQTAPSRSPQTSNCSNPYLLTNLEKLEGKSPGEVPKGSCASPTPMKNCSRSQGGNSRLESVGEDDELFVENGVSSGEVVEKPPPGRRKHSLPQQLDTAGVRQEYQIIKKSTRSLSTIQVESPWRLAQPSIISSIVLMKGQGKGLGFSIVGGQDSARGQMGIFVKTIFPHGAAAADGRLKEGDEILEVNGESLQGLTHQQAIQTFKQLKKGVVTLTIRTRLRSPSMTPCPTPTLLSRSSSPNSNTSGGTPVPSGLEEADSHRGPGPGPKDCIIMEVTLNKEPGVGLGIGVCCLTLENSAPGIYIHSLALGSVAKMDGRLSRGDQILEVDSVSLRHAALSEAYAILSECGPGPVSLIISRHPNPKVSEQEMDHMIARSTHRDKMSKNRQSSHSQGVSCKSPSPAMKDRQGDGSPTLSWTMKRFLEPASRQGSLSSETELSQYFSQDSSSHSFLSESILMGSNSEEALHQQSYSTSMDDNSSQPHAFTSVTEVASDPVYNTSQDKIPVPLSHHAEAVCQPIAVSSPTSVRSPLLRQRRLMCFEDELSDGENSDNARNTRLFHSPTKSDSVNFSDAQASEMSKSGSAVVSATSSLDINGNRDDGRDLQRCGSDDVTTPLYGSFSQCEEGKSESPGSKSPFMPIRNAGGSSSMGSGPSNLTINSENYTNQDDGQLESKRSPKLEHKAVTRVKSMMSIEAPNLPQQQKPKVDEPSPGSGPSQPPSLVTPCGRNPKPAGGLVPHQHCKKGDASELVGVCTIDTVTLKRSEDESFGLDLEIMSSPLKVVVAGLKPGGAAEKESTGKLCRGDEIVKIGEKSVRSSSYLEICELMHNLPITLSLEIKRPVSAVDRLSSLIMSSGSSDGATRLNPARSVQGTSNEGQVTSANSGNSNHTSQTVHNFEIPITNIDDILSEVTSDKNTHIKCDEPLSSCSSEKTITLSEKAGIQVPIQSGPLDCSILDAGSEKGAMSPVETTHANQLKESSSAVFNESCPKRPDDAGPKYMYPIEDDSDDDSNSTTDSSVMVNTMTSGGSLHEPSSDEEEVELCSFDAQQPDAGGLSHLSQSPKGSSSFQHASSPNTNLDQSFDVLHVSADVALTNKENFVTTTQYSQLSQLLALSSTEQLCQSFDIAIPVSSMKCHNNSATESCDQVQACVASSPGSLSTYRSPSPPVSHSATQGTTENVHADASLTSALLKHLDIQTPHLSSMESETSDSNISRSDKRVSASMTNKERVLECRTNLNPHAISVLKNTSGLKLLDNLDHPVWSSNFKLQVETQIRPNTSAPKLKGLSMKSKKKPQEELLQKTTRSESPLPLNINASSNLSTKLPPTATMSSFLKTNNQPDINSSLDMHKEGARWQVTAEPFPSGSTLQTVQMAKEKDIHLGSKAPAKSQSQSHPPATQRTFIEVRLSSLSGSSPPVMAHNDTVNSKDSKSPQRGTYARLAPMLSPANPTVGKTNGMVSTTVINSLCSTKYETNSTTKPSSIVETSETLKSSTSRLYIKTMERQSFSTDTALSADYNPFSVRHKIKSFENLAHFDKPVAKSSDIQSYALAYRASLNQRIAGYMGLVNSIDCRARQKSFSSYVENLLPTTPCSPLLGKSPSSITLINLELPHSSCDTAPLTEDNREAQVQKALDGTAPQTPQVLRRKPGKLPRCRLRQLRALSMPELEKLCTEDFTRDHGTAVDTTEPGSYPAILTETTVTKSCPPAASLDVTTVGVNRVSRGDPESTEKTPQGTAESHGQQPGWSISLKELAASPVARHKLQTLLSFPTVKSYVSALLQEAQALSEVNDNTQLVFLSKEEGSGLGFSIAGGVDLEQKAITVHRVFTKGTASLEGTIQRGDKILSINGTSLGGKTHGEAVSCLHQARLSNQALVVIWRDKDSGPSVSDMYDSAGQSMRMCSARQKSVEAGAVVDVGPDGAVTVELHKSSAGLGFSLEGGKSSSHGDRPLIVKRIFKGGAAELSGSVHVGDEVLSINGCSLEGLMHHDAWKIIKATNEGPNHLLIRKPRT</sequence>
<dbReference type="InterPro" id="IPR036034">
    <property type="entry name" value="PDZ_sf"/>
</dbReference>
<dbReference type="CDD" id="cd06762">
    <property type="entry name" value="PDZ6_PDZD2-PDZ3_hPro-IL-16-like"/>
    <property type="match status" value="1"/>
</dbReference>
<dbReference type="InterPro" id="IPR001478">
    <property type="entry name" value="PDZ"/>
</dbReference>
<feature type="region of interest" description="Disordered" evidence="1">
    <location>
        <begin position="22"/>
        <end position="59"/>
    </location>
</feature>
<accession>A0A6A5EHM2</accession>
<feature type="region of interest" description="Disordered" evidence="1">
    <location>
        <begin position="1347"/>
        <end position="1383"/>
    </location>
</feature>
<dbReference type="CDD" id="cd06758">
    <property type="entry name" value="PDZ2_PDZD2-like"/>
    <property type="match status" value="1"/>
</dbReference>
<dbReference type="SMART" id="SM00228">
    <property type="entry name" value="PDZ"/>
    <property type="match status" value="7"/>
</dbReference>
<feature type="compositionally biased region" description="Polar residues" evidence="1">
    <location>
        <begin position="1359"/>
        <end position="1383"/>
    </location>
</feature>
<feature type="domain" description="PDZ" evidence="2">
    <location>
        <begin position="111"/>
        <end position="201"/>
    </location>
</feature>
<feature type="compositionally biased region" description="Polar residues" evidence="1">
    <location>
        <begin position="1548"/>
        <end position="1566"/>
    </location>
</feature>
<keyword evidence="4" id="KW-1185">Reference proteome</keyword>
<evidence type="ECO:0000313" key="4">
    <source>
        <dbReference type="Proteomes" id="UP000465112"/>
    </source>
</evidence>
<dbReference type="FunFam" id="2.30.42.10:FF:000127">
    <property type="entry name" value="Pro-interleukin-16"/>
    <property type="match status" value="1"/>
</dbReference>
<feature type="compositionally biased region" description="Basic and acidic residues" evidence="1">
    <location>
        <begin position="1088"/>
        <end position="1101"/>
    </location>
</feature>
<dbReference type="PROSITE" id="PS50106">
    <property type="entry name" value="PDZ"/>
    <property type="match status" value="7"/>
</dbReference>
<proteinExistence type="predicted"/>
<feature type="compositionally biased region" description="Polar residues" evidence="1">
    <location>
        <begin position="22"/>
        <end position="51"/>
    </location>
</feature>
<gene>
    <name evidence="3" type="ORF">PFLUV_G00066100</name>
</gene>
<feature type="compositionally biased region" description="Polar residues" evidence="1">
    <location>
        <begin position="1459"/>
        <end position="1475"/>
    </location>
</feature>
<organism evidence="3 4">
    <name type="scientific">Perca fluviatilis</name>
    <name type="common">European perch</name>
    <dbReference type="NCBI Taxonomy" id="8168"/>
    <lineage>
        <taxon>Eukaryota</taxon>
        <taxon>Metazoa</taxon>
        <taxon>Chordata</taxon>
        <taxon>Craniata</taxon>
        <taxon>Vertebrata</taxon>
        <taxon>Euteleostomi</taxon>
        <taxon>Actinopterygii</taxon>
        <taxon>Neopterygii</taxon>
        <taxon>Teleostei</taxon>
        <taxon>Neoteleostei</taxon>
        <taxon>Acanthomorphata</taxon>
        <taxon>Eupercaria</taxon>
        <taxon>Perciformes</taxon>
        <taxon>Percoidei</taxon>
        <taxon>Percidae</taxon>
        <taxon>Percinae</taxon>
        <taxon>Perca</taxon>
    </lineage>
</organism>
<feature type="region of interest" description="Disordered" evidence="1">
    <location>
        <begin position="321"/>
        <end position="346"/>
    </location>
</feature>
<feature type="compositionally biased region" description="Low complexity" evidence="1">
    <location>
        <begin position="724"/>
        <end position="742"/>
    </location>
</feature>
<feature type="compositionally biased region" description="Basic and acidic residues" evidence="1">
    <location>
        <begin position="1163"/>
        <end position="1172"/>
    </location>
</feature>
<feature type="compositionally biased region" description="Polar residues" evidence="1">
    <location>
        <begin position="237"/>
        <end position="263"/>
    </location>
</feature>
<feature type="compositionally biased region" description="Low complexity" evidence="1">
    <location>
        <begin position="1136"/>
        <end position="1146"/>
    </location>
</feature>
<dbReference type="CDD" id="cd23061">
    <property type="entry name" value="PDZ1_PDZD2-like"/>
    <property type="match status" value="1"/>
</dbReference>
<comment type="caution">
    <text evidence="3">The sequence shown here is derived from an EMBL/GenBank/DDBJ whole genome shotgun (WGS) entry which is preliminary data.</text>
</comment>
<dbReference type="PANTHER" id="PTHR11324">
    <property type="entry name" value="IL16-RELATED"/>
    <property type="match status" value="1"/>
</dbReference>
<feature type="compositionally biased region" description="Polar residues" evidence="1">
    <location>
        <begin position="533"/>
        <end position="551"/>
    </location>
</feature>
<dbReference type="CDD" id="cd06759">
    <property type="entry name" value="PDZ3_PDZD2-PDZ1_hPro-IL-16-like"/>
    <property type="match status" value="1"/>
</dbReference>